<proteinExistence type="predicted"/>
<dbReference type="STRING" id="1618583.US75_C0010G0011"/>
<gene>
    <name evidence="2" type="ORF">US75_C0010G0011</name>
</gene>
<name>A0A0G0IYD3_9BACT</name>
<dbReference type="EMBL" id="LBUE01000010">
    <property type="protein sequence ID" value="KKQ56065.1"/>
    <property type="molecule type" value="Genomic_DNA"/>
</dbReference>
<dbReference type="Gene3D" id="3.90.320.10">
    <property type="match status" value="1"/>
</dbReference>
<reference evidence="2 3" key="1">
    <citation type="journal article" date="2015" name="Nature">
        <title>rRNA introns, odd ribosomes, and small enigmatic genomes across a large radiation of phyla.</title>
        <authorList>
            <person name="Brown C.T."/>
            <person name="Hug L.A."/>
            <person name="Thomas B.C."/>
            <person name="Sharon I."/>
            <person name="Castelle C.J."/>
            <person name="Singh A."/>
            <person name="Wilkins M.J."/>
            <person name="Williams K.H."/>
            <person name="Banfield J.F."/>
        </authorList>
    </citation>
    <scope>NUCLEOTIDE SEQUENCE [LARGE SCALE GENOMIC DNA]</scope>
</reference>
<organism evidence="2 3">
    <name type="scientific">Candidatus Woesebacteria bacterium GW2011_GWC1_38_13</name>
    <dbReference type="NCBI Taxonomy" id="1618583"/>
    <lineage>
        <taxon>Bacteria</taxon>
        <taxon>Candidatus Woeseibacteriota</taxon>
    </lineage>
</organism>
<dbReference type="InterPro" id="IPR011604">
    <property type="entry name" value="PDDEXK-like_dom_sf"/>
</dbReference>
<comment type="caution">
    <text evidence="2">The sequence shown here is derived from an EMBL/GenBank/DDBJ whole genome shotgun (WGS) entry which is preliminary data.</text>
</comment>
<accession>A0A0G0IYD3</accession>
<dbReference type="Pfam" id="PF12705">
    <property type="entry name" value="PDDEXK_1"/>
    <property type="match status" value="1"/>
</dbReference>
<evidence type="ECO:0000313" key="3">
    <source>
        <dbReference type="Proteomes" id="UP000034096"/>
    </source>
</evidence>
<dbReference type="InterPro" id="IPR038726">
    <property type="entry name" value="PDDEXK_AddAB-type"/>
</dbReference>
<evidence type="ECO:0000259" key="1">
    <source>
        <dbReference type="Pfam" id="PF12705"/>
    </source>
</evidence>
<protein>
    <recommendedName>
        <fullName evidence="1">PD-(D/E)XK endonuclease-like domain-containing protein</fullName>
    </recommendedName>
</protein>
<sequence>MKPPDNPIRDKFKAVWLSHSSISDFLKCPRLYYLHNVYKDKRTNHKIAILSPPLTLGQVVHSVIESLSEIPVEERFHISPLIKFENEWKKVSGKIGGFENSEQEQEYKQKGIDMIQKIIEDPKVLMNKAVKLRSDNGLPYFWFSESENLILCGKVDWIEYLPKKDSVHIVDFKSGKYEESDDSLQLPIYYLLAKNLQNRKVTKASYWYLVNNKGLVERPLPDEEKTVAQILKIGMRMSLARKLNHFKCETNGCRHCYPYERILKNEGKWIGTDEYRRDVYMLENAKPQ</sequence>
<evidence type="ECO:0000313" key="2">
    <source>
        <dbReference type="EMBL" id="KKQ56065.1"/>
    </source>
</evidence>
<dbReference type="AlphaFoldDB" id="A0A0G0IYD3"/>
<dbReference type="Proteomes" id="UP000034096">
    <property type="component" value="Unassembled WGS sequence"/>
</dbReference>
<feature type="domain" description="PD-(D/E)XK endonuclease-like" evidence="1">
    <location>
        <begin position="17"/>
        <end position="256"/>
    </location>
</feature>